<dbReference type="EMBL" id="FOQO01000012">
    <property type="protein sequence ID" value="SFJ69863.1"/>
    <property type="molecule type" value="Genomic_DNA"/>
</dbReference>
<dbReference type="RefSeq" id="WP_090630883.1">
    <property type="nucleotide sequence ID" value="NZ_FOQO01000012.1"/>
</dbReference>
<gene>
    <name evidence="1" type="ORF">SAMN05444682_112163</name>
</gene>
<evidence type="ECO:0000313" key="2">
    <source>
        <dbReference type="Proteomes" id="UP000198670"/>
    </source>
</evidence>
<reference evidence="1 2" key="1">
    <citation type="submission" date="2016-10" db="EMBL/GenBank/DDBJ databases">
        <authorList>
            <person name="de Groot N.N."/>
        </authorList>
    </citation>
    <scope>NUCLEOTIDE SEQUENCE [LARGE SCALE GENOMIC DNA]</scope>
    <source>
        <strain evidence="1 2">RK1</strain>
    </source>
</reference>
<dbReference type="AlphaFoldDB" id="A0A1I3TH72"/>
<keyword evidence="2" id="KW-1185">Reference proteome</keyword>
<accession>A0A1I3TH72</accession>
<protein>
    <submittedName>
        <fullName evidence="1">Uncharacterized protein</fullName>
    </submittedName>
</protein>
<dbReference type="STRING" id="1477437.SAMN05444682_112163"/>
<proteinExistence type="predicted"/>
<dbReference type="Proteomes" id="UP000198670">
    <property type="component" value="Unassembled WGS sequence"/>
</dbReference>
<organism evidence="1 2">
    <name type="scientific">Parapedobacter indicus</name>
    <dbReference type="NCBI Taxonomy" id="1477437"/>
    <lineage>
        <taxon>Bacteria</taxon>
        <taxon>Pseudomonadati</taxon>
        <taxon>Bacteroidota</taxon>
        <taxon>Sphingobacteriia</taxon>
        <taxon>Sphingobacteriales</taxon>
        <taxon>Sphingobacteriaceae</taxon>
        <taxon>Parapedobacter</taxon>
    </lineage>
</organism>
<dbReference type="OrthoDB" id="709031at2"/>
<sequence>MVFSKLEQLSLQVEGGVGLAGDVQNFLEQLQHINGGISEMLEAVVARQQEFENRLAIRRQLQEVFGSGNEMPAGARRMYVEDQLAFYRQLIGEMLAFFTGSEHGRCVSFSLTVEELLFFIRLLLEEKVMDAGALKPIFLFLSRHARTAGSGTLSYESLRKKYSGVQLGAKRRVGELLLRLVQRAERHITDK</sequence>
<name>A0A1I3TH72_9SPHI</name>
<evidence type="ECO:0000313" key="1">
    <source>
        <dbReference type="EMBL" id="SFJ69863.1"/>
    </source>
</evidence>